<protein>
    <submittedName>
        <fullName evidence="2">Chemotaxis protein CheW</fullName>
    </submittedName>
</protein>
<dbReference type="PANTHER" id="PTHR22617">
    <property type="entry name" value="CHEMOTAXIS SENSOR HISTIDINE KINASE-RELATED"/>
    <property type="match status" value="1"/>
</dbReference>
<dbReference type="PROSITE" id="PS50851">
    <property type="entry name" value="CHEW"/>
    <property type="match status" value="1"/>
</dbReference>
<accession>A0ABV7VME8</accession>
<proteinExistence type="predicted"/>
<gene>
    <name evidence="2" type="ORF">ACFOOQ_22195</name>
</gene>
<dbReference type="InterPro" id="IPR036061">
    <property type="entry name" value="CheW-like_dom_sf"/>
</dbReference>
<feature type="domain" description="CheW-like" evidence="1">
    <location>
        <begin position="3"/>
        <end position="142"/>
    </location>
</feature>
<dbReference type="InterPro" id="IPR002545">
    <property type="entry name" value="CheW-lke_dom"/>
</dbReference>
<dbReference type="Proteomes" id="UP001595711">
    <property type="component" value="Unassembled WGS sequence"/>
</dbReference>
<organism evidence="2 3">
    <name type="scientific">Ferrovibrio xuzhouensis</name>
    <dbReference type="NCBI Taxonomy" id="1576914"/>
    <lineage>
        <taxon>Bacteria</taxon>
        <taxon>Pseudomonadati</taxon>
        <taxon>Pseudomonadota</taxon>
        <taxon>Alphaproteobacteria</taxon>
        <taxon>Rhodospirillales</taxon>
        <taxon>Rhodospirillaceae</taxon>
        <taxon>Ferrovibrio</taxon>
    </lineage>
</organism>
<evidence type="ECO:0000313" key="3">
    <source>
        <dbReference type="Proteomes" id="UP001595711"/>
    </source>
</evidence>
<dbReference type="SMART" id="SM00260">
    <property type="entry name" value="CheW"/>
    <property type="match status" value="1"/>
</dbReference>
<dbReference type="Gene3D" id="2.30.30.40">
    <property type="entry name" value="SH3 Domains"/>
    <property type="match status" value="1"/>
</dbReference>
<dbReference type="PANTHER" id="PTHR22617:SF23">
    <property type="entry name" value="CHEMOTAXIS PROTEIN CHEW"/>
    <property type="match status" value="1"/>
</dbReference>
<dbReference type="EMBL" id="JBHRYJ010000008">
    <property type="protein sequence ID" value="MFC3678272.1"/>
    <property type="molecule type" value="Genomic_DNA"/>
</dbReference>
<name>A0ABV7VME8_9PROT</name>
<dbReference type="SUPFAM" id="SSF50341">
    <property type="entry name" value="CheW-like"/>
    <property type="match status" value="1"/>
</dbReference>
<dbReference type="RefSeq" id="WP_379729892.1">
    <property type="nucleotide sequence ID" value="NZ_JBHRYJ010000008.1"/>
</dbReference>
<keyword evidence="3" id="KW-1185">Reference proteome</keyword>
<dbReference type="Pfam" id="PF01584">
    <property type="entry name" value="CheW"/>
    <property type="match status" value="1"/>
</dbReference>
<sequence length="150" mass="16022">MERYDALLLKAGDQTYALPLLKIQEIRGWSPVSPLPDTDPGCLGVLNLRGNVLPVFDARRILGKPTPEPTPQDVIVVATIHDKPVGLLVDSVSDIVSIDGEKINRAENGETWASPLVDGVATVEDRLVPLLSLETIAGSRLPALPDAMAA</sequence>
<comment type="caution">
    <text evidence="2">The sequence shown here is derived from an EMBL/GenBank/DDBJ whole genome shotgun (WGS) entry which is preliminary data.</text>
</comment>
<evidence type="ECO:0000313" key="2">
    <source>
        <dbReference type="EMBL" id="MFC3678272.1"/>
    </source>
</evidence>
<reference evidence="3" key="1">
    <citation type="journal article" date="2019" name="Int. J. Syst. Evol. Microbiol.">
        <title>The Global Catalogue of Microorganisms (GCM) 10K type strain sequencing project: providing services to taxonomists for standard genome sequencing and annotation.</title>
        <authorList>
            <consortium name="The Broad Institute Genomics Platform"/>
            <consortium name="The Broad Institute Genome Sequencing Center for Infectious Disease"/>
            <person name="Wu L."/>
            <person name="Ma J."/>
        </authorList>
    </citation>
    <scope>NUCLEOTIDE SEQUENCE [LARGE SCALE GENOMIC DNA]</scope>
    <source>
        <strain evidence="3">KCTC 42182</strain>
    </source>
</reference>
<dbReference type="Gene3D" id="2.40.50.180">
    <property type="entry name" value="CheA-289, Domain 4"/>
    <property type="match status" value="1"/>
</dbReference>
<evidence type="ECO:0000259" key="1">
    <source>
        <dbReference type="PROSITE" id="PS50851"/>
    </source>
</evidence>
<dbReference type="InterPro" id="IPR039315">
    <property type="entry name" value="CheW"/>
</dbReference>